<evidence type="ECO:0000259" key="2">
    <source>
        <dbReference type="PROSITE" id="PS50263"/>
    </source>
</evidence>
<dbReference type="InterPro" id="IPR003010">
    <property type="entry name" value="C-N_Hydrolase"/>
</dbReference>
<dbReference type="InterPro" id="IPR050345">
    <property type="entry name" value="Aliph_Amidase/BUP"/>
</dbReference>
<sequence length="311" mass="34929">MSRRIKVAAAQLGGVTNAMSIDNKASRKMVLDRMVALLNDAADRGCDLVVFPEFALIPVFVRFHVARLEQFDHFYEQSMPSENTQRLFDTARERGIGFSLGYAELVEEEGRIRRFNTMILVDRSGDITLKYRKVHLPGSAAPVSDDPFQNLEKYYFEVGNLGFPVAEFNSCKIGICICNDRRWPETYRMLRLKGAELILLGYSSPVHNPREDQSPELRNFHNLLCMQSGAYQNSCFVVGAAKAGIEDGVELIAGSSIINPYGEILAIAKSSDDELIVAECDMAECEPGRKEEFNFNTTRRPELYGALVEPH</sequence>
<evidence type="ECO:0000313" key="3">
    <source>
        <dbReference type="EMBL" id="CTQ77314.1"/>
    </source>
</evidence>
<accession>A0A0M7ARS1</accession>
<dbReference type="SUPFAM" id="SSF56317">
    <property type="entry name" value="Carbon-nitrogen hydrolase"/>
    <property type="match status" value="1"/>
</dbReference>
<dbReference type="GeneID" id="97672357"/>
<dbReference type="GO" id="GO:0047417">
    <property type="term" value="F:N-carbamoyl-D-amino acid hydrolase activity"/>
    <property type="evidence" value="ECO:0007669"/>
    <property type="project" value="UniProtKB-EC"/>
</dbReference>
<dbReference type="Pfam" id="PF00795">
    <property type="entry name" value="CN_hydrolase"/>
    <property type="match status" value="1"/>
</dbReference>
<keyword evidence="4" id="KW-1185">Reference proteome</keyword>
<feature type="domain" description="CN hydrolase" evidence="2">
    <location>
        <begin position="5"/>
        <end position="282"/>
    </location>
</feature>
<proteinExistence type="predicted"/>
<organism evidence="3 4">
    <name type="scientific">Roseibium album</name>
    <dbReference type="NCBI Taxonomy" id="311410"/>
    <lineage>
        <taxon>Bacteria</taxon>
        <taxon>Pseudomonadati</taxon>
        <taxon>Pseudomonadota</taxon>
        <taxon>Alphaproteobacteria</taxon>
        <taxon>Hyphomicrobiales</taxon>
        <taxon>Stappiaceae</taxon>
        <taxon>Roseibium</taxon>
    </lineage>
</organism>
<dbReference type="Proteomes" id="UP000049983">
    <property type="component" value="Unassembled WGS sequence"/>
</dbReference>
<protein>
    <submittedName>
        <fullName evidence="3">N-carbamoyl-D-amino acid hydrolase</fullName>
        <ecNumber evidence="3">3.5.1.77</ecNumber>
    </submittedName>
</protein>
<dbReference type="PANTHER" id="PTHR43674">
    <property type="entry name" value="NITRILASE C965.09-RELATED"/>
    <property type="match status" value="1"/>
</dbReference>
<dbReference type="Gene3D" id="3.60.110.10">
    <property type="entry name" value="Carbon-nitrogen hydrolase"/>
    <property type="match status" value="1"/>
</dbReference>
<evidence type="ECO:0000313" key="4">
    <source>
        <dbReference type="Proteomes" id="UP000049983"/>
    </source>
</evidence>
<dbReference type="OrthoDB" id="9803803at2"/>
<dbReference type="InterPro" id="IPR036526">
    <property type="entry name" value="C-N_Hydrolase_sf"/>
</dbReference>
<dbReference type="EC" id="3.5.1.77" evidence="3"/>
<reference evidence="4" key="1">
    <citation type="submission" date="2015-07" db="EMBL/GenBank/DDBJ databases">
        <authorList>
            <person name="Rodrigo-Torres Lidia"/>
            <person name="Arahal R.David."/>
        </authorList>
    </citation>
    <scope>NUCLEOTIDE SEQUENCE [LARGE SCALE GENOMIC DNA]</scope>
    <source>
        <strain evidence="4">CECT 5096</strain>
    </source>
</reference>
<dbReference type="PANTHER" id="PTHR43674:SF12">
    <property type="entry name" value="NITRILASE C965.09-RELATED"/>
    <property type="match status" value="1"/>
</dbReference>
<dbReference type="PROSITE" id="PS50263">
    <property type="entry name" value="CN_HYDROLASE"/>
    <property type="match status" value="1"/>
</dbReference>
<evidence type="ECO:0000256" key="1">
    <source>
        <dbReference type="ARBA" id="ARBA00022801"/>
    </source>
</evidence>
<dbReference type="STRING" id="311410.LA5095_03810"/>
<dbReference type="RefSeq" id="WP_055117712.1">
    <property type="nucleotide sequence ID" value="NZ_CXWA01000004.1"/>
</dbReference>
<gene>
    <name evidence="3" type="ORF">LA5096_05092</name>
</gene>
<dbReference type="AlphaFoldDB" id="A0A0M7ARS1"/>
<keyword evidence="1 3" id="KW-0378">Hydrolase</keyword>
<name>A0A0M7ARS1_9HYPH</name>
<dbReference type="EMBL" id="CXWC01000013">
    <property type="protein sequence ID" value="CTQ77314.1"/>
    <property type="molecule type" value="Genomic_DNA"/>
</dbReference>